<keyword evidence="6 10" id="KW-0472">Membrane</keyword>
<reference evidence="11" key="1">
    <citation type="submission" date="2020-05" db="EMBL/GenBank/DDBJ databases">
        <title>Identification of trans-AT polyketide cluster in two marine bacteria, producers of a novel glutaramide-containing polyketide sesbanimide D and analogs.</title>
        <authorList>
            <person name="Kacar D."/>
            <person name="Rodriguez P."/>
            <person name="Canedo L."/>
            <person name="Gonzalez E."/>
            <person name="Galan B."/>
            <person name="De La Calle F."/>
            <person name="Garcia J.L."/>
        </authorList>
    </citation>
    <scope>NUCLEOTIDE SEQUENCE</scope>
    <source>
        <strain evidence="11">PHM038</strain>
    </source>
</reference>
<dbReference type="InterPro" id="IPR014743">
    <property type="entry name" value="Cl-channel_core"/>
</dbReference>
<feature type="transmembrane region" description="Helical" evidence="10">
    <location>
        <begin position="161"/>
        <end position="184"/>
    </location>
</feature>
<feature type="transmembrane region" description="Helical" evidence="10">
    <location>
        <begin position="111"/>
        <end position="130"/>
    </location>
</feature>
<dbReference type="SUPFAM" id="SSF81340">
    <property type="entry name" value="Clc chloride channel"/>
    <property type="match status" value="1"/>
</dbReference>
<dbReference type="PANTHER" id="PTHR43427:SF6">
    <property type="entry name" value="CHLORIDE CHANNEL PROTEIN CLC-E"/>
    <property type="match status" value="1"/>
</dbReference>
<dbReference type="GO" id="GO:0034707">
    <property type="term" value="C:chloride channel complex"/>
    <property type="evidence" value="ECO:0007669"/>
    <property type="project" value="UniProtKB-KW"/>
</dbReference>
<keyword evidence="9" id="KW-0407">Ion channel</keyword>
<proteinExistence type="predicted"/>
<evidence type="ECO:0000313" key="11">
    <source>
        <dbReference type="EMBL" id="MBD1549267.1"/>
    </source>
</evidence>
<feature type="transmembrane region" description="Helical" evidence="10">
    <location>
        <begin position="397"/>
        <end position="417"/>
    </location>
</feature>
<feature type="transmembrane region" description="Helical" evidence="10">
    <location>
        <begin position="63"/>
        <end position="82"/>
    </location>
</feature>
<evidence type="ECO:0000256" key="8">
    <source>
        <dbReference type="ARBA" id="ARBA00023214"/>
    </source>
</evidence>
<keyword evidence="5" id="KW-0406">Ion transport</keyword>
<dbReference type="AlphaFoldDB" id="A0A926NXM2"/>
<gene>
    <name evidence="11" type="primary">clcA</name>
    <name evidence="11" type="ORF">HK439_23645</name>
</gene>
<dbReference type="GO" id="GO:0005254">
    <property type="term" value="F:chloride channel activity"/>
    <property type="evidence" value="ECO:0007669"/>
    <property type="project" value="UniProtKB-KW"/>
</dbReference>
<dbReference type="NCBIfam" id="NF003640">
    <property type="entry name" value="PRK05277.1"/>
    <property type="match status" value="1"/>
</dbReference>
<dbReference type="Proteomes" id="UP000598467">
    <property type="component" value="Unassembled WGS sequence"/>
</dbReference>
<protein>
    <submittedName>
        <fullName evidence="11">H(+)/Cl(-) exchange transporter ClcA</fullName>
    </submittedName>
</protein>
<dbReference type="RefSeq" id="WP_190293955.1">
    <property type="nucleotide sequence ID" value="NZ_JABFCZ010000033.1"/>
</dbReference>
<feature type="transmembrane region" description="Helical" evidence="10">
    <location>
        <begin position="271"/>
        <end position="294"/>
    </location>
</feature>
<keyword evidence="8" id="KW-0868">Chloride</keyword>
<keyword evidence="3 10" id="KW-0812">Transmembrane</keyword>
<feature type="transmembrane region" description="Helical" evidence="10">
    <location>
        <begin position="367"/>
        <end position="391"/>
    </location>
</feature>
<accession>A0A926NXM2</accession>
<feature type="transmembrane region" description="Helical" evidence="10">
    <location>
        <begin position="20"/>
        <end position="42"/>
    </location>
</feature>
<feature type="transmembrane region" description="Helical" evidence="10">
    <location>
        <begin position="306"/>
        <end position="328"/>
    </location>
</feature>
<feature type="transmembrane region" description="Helical" evidence="10">
    <location>
        <begin position="334"/>
        <end position="355"/>
    </location>
</feature>
<evidence type="ECO:0000256" key="9">
    <source>
        <dbReference type="ARBA" id="ARBA00023303"/>
    </source>
</evidence>
<evidence type="ECO:0000256" key="4">
    <source>
        <dbReference type="ARBA" id="ARBA00022989"/>
    </source>
</evidence>
<keyword evidence="7" id="KW-0869">Chloride channel</keyword>
<dbReference type="PANTHER" id="PTHR43427">
    <property type="entry name" value="CHLORIDE CHANNEL PROTEIN CLC-E"/>
    <property type="match status" value="1"/>
</dbReference>
<dbReference type="InterPro" id="IPR001807">
    <property type="entry name" value="ClC"/>
</dbReference>
<dbReference type="PRINTS" id="PR00762">
    <property type="entry name" value="CLCHANNEL"/>
</dbReference>
<name>A0A926NXM2_9HYPH</name>
<keyword evidence="2" id="KW-0813">Transport</keyword>
<evidence type="ECO:0000256" key="7">
    <source>
        <dbReference type="ARBA" id="ARBA00023173"/>
    </source>
</evidence>
<sequence>MEKEQPSDEIPVKPGSLVTLAFLAILTGIGAGAVGAVFRLALHYGAELRNYALEQTRGYEIGGLVLAMVVAAMATALAATLVRRIAPAASGSGIPHVEAVLDGELRPAPVWLIPIKFVGGWLAITAGLALGREGPSVQMGASLAHLVGRVFRRDKADQRSLIAGGAGAGLATAFNAPAAGSIFVLEELVGRFEPRMAVVALGASAGAIAVSRHISGDAPDFTVGTFAAGGLGALPLYLALGLFAGLLAILYNRSLLGTLVVADWIGGPVELRAAVIGAAVGGLAWSAPNLVGGGDNLTQITLNGQLPLTLLPMIFLIRFVLGAVSYAAATPGGLFAPLLLLGALAGLAFGVGCNFTFPGMELQLQSFAFVGMAALFAGVVRAPLTGIVLVVEMTGSSALLLPLLCACFGAMLVPSVLRDEPIYEALRFRAARRVR</sequence>
<comment type="subcellular location">
    <subcellularLocation>
        <location evidence="1">Membrane</location>
        <topology evidence="1">Multi-pass membrane protein</topology>
    </subcellularLocation>
</comment>
<evidence type="ECO:0000256" key="1">
    <source>
        <dbReference type="ARBA" id="ARBA00004141"/>
    </source>
</evidence>
<evidence type="ECO:0000256" key="3">
    <source>
        <dbReference type="ARBA" id="ARBA00022692"/>
    </source>
</evidence>
<comment type="caution">
    <text evidence="11">The sequence shown here is derived from an EMBL/GenBank/DDBJ whole genome shotgun (WGS) entry which is preliminary data.</text>
</comment>
<dbReference type="Gene3D" id="1.10.3080.10">
    <property type="entry name" value="Clc chloride channel"/>
    <property type="match status" value="1"/>
</dbReference>
<evidence type="ECO:0000256" key="6">
    <source>
        <dbReference type="ARBA" id="ARBA00023136"/>
    </source>
</evidence>
<evidence type="ECO:0000256" key="10">
    <source>
        <dbReference type="SAM" id="Phobius"/>
    </source>
</evidence>
<dbReference type="Pfam" id="PF00654">
    <property type="entry name" value="Voltage_CLC"/>
    <property type="match status" value="1"/>
</dbReference>
<organism evidence="11 12">
    <name type="scientific">Roseibium aggregatum</name>
    <dbReference type="NCBI Taxonomy" id="187304"/>
    <lineage>
        <taxon>Bacteria</taxon>
        <taxon>Pseudomonadati</taxon>
        <taxon>Pseudomonadota</taxon>
        <taxon>Alphaproteobacteria</taxon>
        <taxon>Hyphomicrobiales</taxon>
        <taxon>Stappiaceae</taxon>
        <taxon>Roseibium</taxon>
    </lineage>
</organism>
<dbReference type="InterPro" id="IPR050368">
    <property type="entry name" value="ClC-type_chloride_channel"/>
</dbReference>
<evidence type="ECO:0000313" key="12">
    <source>
        <dbReference type="Proteomes" id="UP000598467"/>
    </source>
</evidence>
<evidence type="ECO:0000256" key="5">
    <source>
        <dbReference type="ARBA" id="ARBA00023065"/>
    </source>
</evidence>
<keyword evidence="4 10" id="KW-1133">Transmembrane helix</keyword>
<dbReference type="EMBL" id="JABFCZ010000033">
    <property type="protein sequence ID" value="MBD1549267.1"/>
    <property type="molecule type" value="Genomic_DNA"/>
</dbReference>
<feature type="transmembrane region" description="Helical" evidence="10">
    <location>
        <begin position="226"/>
        <end position="251"/>
    </location>
</feature>
<feature type="transmembrane region" description="Helical" evidence="10">
    <location>
        <begin position="196"/>
        <end position="214"/>
    </location>
</feature>
<evidence type="ECO:0000256" key="2">
    <source>
        <dbReference type="ARBA" id="ARBA00022448"/>
    </source>
</evidence>